<sequence length="43" mass="5184">MINSSGCAKFHLSLQDCYMDHKDWRKCKTEMINFNKCMNNRQI</sequence>
<dbReference type="GO" id="GO:0005758">
    <property type="term" value="C:mitochondrial intermembrane space"/>
    <property type="evidence" value="ECO:0007669"/>
    <property type="project" value="InterPro"/>
</dbReference>
<organism evidence="1 2">
    <name type="scientific">Intoshia linei</name>
    <dbReference type="NCBI Taxonomy" id="1819745"/>
    <lineage>
        <taxon>Eukaryota</taxon>
        <taxon>Metazoa</taxon>
        <taxon>Spiralia</taxon>
        <taxon>Lophotrochozoa</taxon>
        <taxon>Mesozoa</taxon>
        <taxon>Orthonectida</taxon>
        <taxon>Rhopaluridae</taxon>
        <taxon>Intoshia</taxon>
    </lineage>
</organism>
<name>A0A177AQN0_9BILA</name>
<dbReference type="Proteomes" id="UP000078046">
    <property type="component" value="Unassembled WGS sequence"/>
</dbReference>
<proteinExistence type="predicted"/>
<dbReference type="OrthoDB" id="5586401at2759"/>
<evidence type="ECO:0008006" key="3">
    <source>
        <dbReference type="Google" id="ProtNLM"/>
    </source>
</evidence>
<dbReference type="GO" id="GO:0033617">
    <property type="term" value="P:mitochondrial respiratory chain complex IV assembly"/>
    <property type="evidence" value="ECO:0007669"/>
    <property type="project" value="InterPro"/>
</dbReference>
<gene>
    <name evidence="1" type="ORF">A3Q56_07989</name>
</gene>
<dbReference type="InterPro" id="IPR039870">
    <property type="entry name" value="Coa4-like"/>
</dbReference>
<accession>A0A177AQN0</accession>
<dbReference type="PROSITE" id="PS51808">
    <property type="entry name" value="CHCH"/>
    <property type="match status" value="1"/>
</dbReference>
<keyword evidence="2" id="KW-1185">Reference proteome</keyword>
<evidence type="ECO:0000313" key="1">
    <source>
        <dbReference type="EMBL" id="OAF64307.1"/>
    </source>
</evidence>
<evidence type="ECO:0000313" key="2">
    <source>
        <dbReference type="Proteomes" id="UP000078046"/>
    </source>
</evidence>
<dbReference type="PANTHER" id="PTHR13639:SF2">
    <property type="entry name" value="CYTOCHROME C OXIDASE ASSEMBLY FACTOR 4 HOMOLOG, MITOCHONDRIAL"/>
    <property type="match status" value="1"/>
</dbReference>
<comment type="caution">
    <text evidence="1">The sequence shown here is derived from an EMBL/GenBank/DDBJ whole genome shotgun (WGS) entry which is preliminary data.</text>
</comment>
<dbReference type="PANTHER" id="PTHR13639">
    <property type="entry name" value="CYTOCHROME C OXIDASE ASSEMBLY FACTOR 4 HOMOLOG, MITOCHONDRIAL"/>
    <property type="match status" value="1"/>
</dbReference>
<dbReference type="EMBL" id="LWCA01001941">
    <property type="protein sequence ID" value="OAF64307.1"/>
    <property type="molecule type" value="Genomic_DNA"/>
</dbReference>
<dbReference type="AlphaFoldDB" id="A0A177AQN0"/>
<protein>
    <recommendedName>
        <fullName evidence="3">CHCH domain-containing protein</fullName>
    </recommendedName>
</protein>
<reference evidence="1 2" key="1">
    <citation type="submission" date="2016-04" db="EMBL/GenBank/DDBJ databases">
        <title>The genome of Intoshia linei affirms orthonectids as highly simplified spiralians.</title>
        <authorList>
            <person name="Mikhailov K.V."/>
            <person name="Slusarev G.S."/>
            <person name="Nikitin M.A."/>
            <person name="Logacheva M.D."/>
            <person name="Penin A."/>
            <person name="Aleoshin V."/>
            <person name="Panchin Y.V."/>
        </authorList>
    </citation>
    <scope>NUCLEOTIDE SEQUENCE [LARGE SCALE GENOMIC DNA]</scope>
    <source>
        <strain evidence="1">Intl2013</strain>
        <tissue evidence="1">Whole animal</tissue>
    </source>
</reference>